<feature type="coiled-coil region" evidence="1">
    <location>
        <begin position="84"/>
        <end position="118"/>
    </location>
</feature>
<keyword evidence="4" id="KW-1185">Reference proteome</keyword>
<evidence type="ECO:0000256" key="1">
    <source>
        <dbReference type="SAM" id="Coils"/>
    </source>
</evidence>
<keyword evidence="1" id="KW-0175">Coiled coil</keyword>
<feature type="region of interest" description="Disordered" evidence="2">
    <location>
        <begin position="1"/>
        <end position="36"/>
    </location>
</feature>
<evidence type="ECO:0000256" key="2">
    <source>
        <dbReference type="SAM" id="MobiDB-lite"/>
    </source>
</evidence>
<gene>
    <name evidence="3" type="ORF">DB32_001800</name>
</gene>
<dbReference type="KEGG" id="samy:DB32_001800"/>
<dbReference type="AlphaFoldDB" id="A0A0F6YHG3"/>
<protein>
    <submittedName>
        <fullName evidence="3">Uncharacterized protein</fullName>
    </submittedName>
</protein>
<reference evidence="3 4" key="1">
    <citation type="submission" date="2015-03" db="EMBL/GenBank/DDBJ databases">
        <title>Genome assembly of Sandaracinus amylolyticus DSM 53668.</title>
        <authorList>
            <person name="Sharma G."/>
            <person name="Subramanian S."/>
        </authorList>
    </citation>
    <scope>NUCLEOTIDE SEQUENCE [LARGE SCALE GENOMIC DNA]</scope>
    <source>
        <strain evidence="3 4">DSM 53668</strain>
    </source>
</reference>
<dbReference type="EMBL" id="CP011125">
    <property type="protein sequence ID" value="AKF04651.1"/>
    <property type="molecule type" value="Genomic_DNA"/>
</dbReference>
<evidence type="ECO:0000313" key="4">
    <source>
        <dbReference type="Proteomes" id="UP000034883"/>
    </source>
</evidence>
<proteinExistence type="predicted"/>
<feature type="compositionally biased region" description="Basic residues" evidence="2">
    <location>
        <begin position="1"/>
        <end position="31"/>
    </location>
</feature>
<accession>A0A0F6YHG3</accession>
<name>A0A0F6YHG3_9BACT</name>
<dbReference type="RefSeq" id="WP_053231969.1">
    <property type="nucleotide sequence ID" value="NZ_CP011125.1"/>
</dbReference>
<organism evidence="3 4">
    <name type="scientific">Sandaracinus amylolyticus</name>
    <dbReference type="NCBI Taxonomy" id="927083"/>
    <lineage>
        <taxon>Bacteria</taxon>
        <taxon>Pseudomonadati</taxon>
        <taxon>Myxococcota</taxon>
        <taxon>Polyangia</taxon>
        <taxon>Polyangiales</taxon>
        <taxon>Sandaracinaceae</taxon>
        <taxon>Sandaracinus</taxon>
    </lineage>
</organism>
<evidence type="ECO:0000313" key="3">
    <source>
        <dbReference type="EMBL" id="AKF04651.1"/>
    </source>
</evidence>
<dbReference type="STRING" id="927083.DB32_001800"/>
<dbReference type="Proteomes" id="UP000034883">
    <property type="component" value="Chromosome"/>
</dbReference>
<sequence>MATKKKTTAKKTAKKSAKAAKRTAPAKKRTKIVVNPLSSEQRRSLLRVPAGYSDAVSDTIEAWNDNRTVLKLANRTPAQLASMLRKAEQAAEKERAFQQKAEEQLRALTDARMLAEHEVWSTTLALYGVAKAQMRTAPELAGAFEHMSELFARESKKPSEPTPSE</sequence>